<evidence type="ECO:0000256" key="2">
    <source>
        <dbReference type="ARBA" id="ARBA00022527"/>
    </source>
</evidence>
<evidence type="ECO:0000256" key="9">
    <source>
        <dbReference type="PROSITE-ProRule" id="PRU10141"/>
    </source>
</evidence>
<accession>A0A8I6S5R0</accession>
<dbReference type="AlphaFoldDB" id="A0A8I6S5R0"/>
<dbReference type="SMART" id="SM00220">
    <property type="entry name" value="S_TKc"/>
    <property type="match status" value="1"/>
</dbReference>
<dbReference type="SUPFAM" id="SSF56112">
    <property type="entry name" value="Protein kinase-like (PK-like)"/>
    <property type="match status" value="1"/>
</dbReference>
<dbReference type="Gene3D" id="3.30.200.20">
    <property type="entry name" value="Phosphorylase Kinase, domain 1"/>
    <property type="match status" value="1"/>
</dbReference>
<dbReference type="InterPro" id="IPR051334">
    <property type="entry name" value="SRPK"/>
</dbReference>
<dbReference type="OMA" id="AQNNEDH"/>
<evidence type="ECO:0000256" key="6">
    <source>
        <dbReference type="ARBA" id="ARBA00022840"/>
    </source>
</evidence>
<protein>
    <recommendedName>
        <fullName evidence="1">non-specific serine/threonine protein kinase</fullName>
        <ecNumber evidence="1">2.7.11.1</ecNumber>
    </recommendedName>
</protein>
<evidence type="ECO:0000256" key="7">
    <source>
        <dbReference type="ARBA" id="ARBA00047899"/>
    </source>
</evidence>
<evidence type="ECO:0000313" key="13">
    <source>
        <dbReference type="Proteomes" id="UP000494040"/>
    </source>
</evidence>
<dbReference type="InterPro" id="IPR000719">
    <property type="entry name" value="Prot_kinase_dom"/>
</dbReference>
<keyword evidence="3" id="KW-0808">Transferase</keyword>
<evidence type="ECO:0000256" key="4">
    <source>
        <dbReference type="ARBA" id="ARBA00022741"/>
    </source>
</evidence>
<dbReference type="PROSITE" id="PS50011">
    <property type="entry name" value="PROTEIN_KINASE_DOM"/>
    <property type="match status" value="1"/>
</dbReference>
<dbReference type="CDD" id="cd14136">
    <property type="entry name" value="STKc_SRPK"/>
    <property type="match status" value="1"/>
</dbReference>
<dbReference type="FunFam" id="1.10.510.10:FF:001037">
    <property type="entry name" value="SRSF protein kinase 2"/>
    <property type="match status" value="1"/>
</dbReference>
<proteinExistence type="predicted"/>
<dbReference type="Gene3D" id="1.10.510.10">
    <property type="entry name" value="Transferase(Phosphotransferase) domain 1"/>
    <property type="match status" value="1"/>
</dbReference>
<sequence>MGPADPLTKPGFNYSIHYEWYNLDGGVSLNNSVRVIWTEAESRAVCEMLPKESVDEYPEYTIADDLLVYDHLIHNIVQIVSFASLVLWLAKVHSKKFARGFSVTRVRLKKCDFGHSEPKAFSFVPTQEEPSQRASSQTPPPPLPPPPSQQSKKRSFFKKKIVVERRCVSAIAVLLPHRSSEPREQSYSGDLADESDTPSDQQEDSADYLPGGYHRVQIGDLYEKRYYVLKKLGWGHFSTVWFAWDLREKRFVALKIVKSAPQYSDTAMDEIRLLTAVHTTDPDDVSRKTIVEMYDNFIISGEYGDHICMVFEVLGDNLLKIIIDHKYQGVPIKLVKNIIKQVLQALKYLHEKCRIIHTDIKPENVLLCVDNNYLLKLAAEATKFHGLHTPLPMYIELNRVKNDEDSDNKNKDVKNDDLLYNLYLQNNSFNKNQSKTPVRQDSCEKGKEQKTALSCDYSKNEMLVKIADLGNSCWIDHHFCEAIQTRQYRSLEVIIGAGYGTAADIWSTACLAFELATGDYLFEPQANQDYTRDEDHLAHIIELLGPIPRYIINSGKYSDQFFKLSGELLHIDSLKPWCLYEVLTEKYHWSRQEALSFSAFLSPMLAFDPEQRATASSCLNHEWLNS</sequence>
<feature type="domain" description="Protein kinase" evidence="11">
    <location>
        <begin position="226"/>
        <end position="624"/>
    </location>
</feature>
<dbReference type="Pfam" id="PF00069">
    <property type="entry name" value="Pkinase"/>
    <property type="match status" value="2"/>
</dbReference>
<feature type="region of interest" description="Disordered" evidence="10">
    <location>
        <begin position="180"/>
        <end position="209"/>
    </location>
</feature>
<evidence type="ECO:0000256" key="3">
    <source>
        <dbReference type="ARBA" id="ARBA00022679"/>
    </source>
</evidence>
<dbReference type="FunFam" id="3.30.200.20:FF:000770">
    <property type="entry name" value="SRSF protein kinase 2"/>
    <property type="match status" value="1"/>
</dbReference>
<keyword evidence="2" id="KW-0723">Serine/threonine-protein kinase</keyword>
<comment type="catalytic activity">
    <reaction evidence="7">
        <text>L-threonyl-[protein] + ATP = O-phospho-L-threonyl-[protein] + ADP + H(+)</text>
        <dbReference type="Rhea" id="RHEA:46608"/>
        <dbReference type="Rhea" id="RHEA-COMP:11060"/>
        <dbReference type="Rhea" id="RHEA-COMP:11605"/>
        <dbReference type="ChEBI" id="CHEBI:15378"/>
        <dbReference type="ChEBI" id="CHEBI:30013"/>
        <dbReference type="ChEBI" id="CHEBI:30616"/>
        <dbReference type="ChEBI" id="CHEBI:61977"/>
        <dbReference type="ChEBI" id="CHEBI:456216"/>
        <dbReference type="EC" id="2.7.11.1"/>
    </reaction>
</comment>
<dbReference type="RefSeq" id="XP_014259462.1">
    <property type="nucleotide sequence ID" value="XM_014403976.2"/>
</dbReference>
<feature type="compositionally biased region" description="Acidic residues" evidence="10">
    <location>
        <begin position="191"/>
        <end position="206"/>
    </location>
</feature>
<feature type="compositionally biased region" description="Polar residues" evidence="10">
    <location>
        <begin position="124"/>
        <end position="134"/>
    </location>
</feature>
<organism evidence="12 13">
    <name type="scientific">Cimex lectularius</name>
    <name type="common">Bed bug</name>
    <name type="synonym">Acanthia lectularia</name>
    <dbReference type="NCBI Taxonomy" id="79782"/>
    <lineage>
        <taxon>Eukaryota</taxon>
        <taxon>Metazoa</taxon>
        <taxon>Ecdysozoa</taxon>
        <taxon>Arthropoda</taxon>
        <taxon>Hexapoda</taxon>
        <taxon>Insecta</taxon>
        <taxon>Pterygota</taxon>
        <taxon>Neoptera</taxon>
        <taxon>Paraneoptera</taxon>
        <taxon>Hemiptera</taxon>
        <taxon>Heteroptera</taxon>
        <taxon>Panheteroptera</taxon>
        <taxon>Cimicomorpha</taxon>
        <taxon>Cimicidae</taxon>
        <taxon>Cimex</taxon>
    </lineage>
</organism>
<dbReference type="GO" id="GO:0050684">
    <property type="term" value="P:regulation of mRNA processing"/>
    <property type="evidence" value="ECO:0007669"/>
    <property type="project" value="TreeGrafter"/>
</dbReference>
<evidence type="ECO:0000256" key="1">
    <source>
        <dbReference type="ARBA" id="ARBA00012513"/>
    </source>
</evidence>
<feature type="region of interest" description="Disordered" evidence="10">
    <location>
        <begin position="122"/>
        <end position="154"/>
    </location>
</feature>
<evidence type="ECO:0000256" key="8">
    <source>
        <dbReference type="ARBA" id="ARBA00048679"/>
    </source>
</evidence>
<reference evidence="12" key="1">
    <citation type="submission" date="2022-01" db="UniProtKB">
        <authorList>
            <consortium name="EnsemblMetazoa"/>
        </authorList>
    </citation>
    <scope>IDENTIFICATION</scope>
</reference>
<dbReference type="GeneID" id="106672486"/>
<keyword evidence="4 9" id="KW-0547">Nucleotide-binding</keyword>
<dbReference type="InterPro" id="IPR017441">
    <property type="entry name" value="Protein_kinase_ATP_BS"/>
</dbReference>
<dbReference type="GO" id="GO:0005634">
    <property type="term" value="C:nucleus"/>
    <property type="evidence" value="ECO:0007669"/>
    <property type="project" value="TreeGrafter"/>
</dbReference>
<dbReference type="GO" id="GO:0004674">
    <property type="term" value="F:protein serine/threonine kinase activity"/>
    <property type="evidence" value="ECO:0007669"/>
    <property type="project" value="UniProtKB-KW"/>
</dbReference>
<dbReference type="GO" id="GO:0005524">
    <property type="term" value="F:ATP binding"/>
    <property type="evidence" value="ECO:0007669"/>
    <property type="project" value="UniProtKB-UniRule"/>
</dbReference>
<dbReference type="PROSITE" id="PS00108">
    <property type="entry name" value="PROTEIN_KINASE_ST"/>
    <property type="match status" value="1"/>
</dbReference>
<comment type="catalytic activity">
    <reaction evidence="8">
        <text>L-seryl-[protein] + ATP = O-phospho-L-seryl-[protein] + ADP + H(+)</text>
        <dbReference type="Rhea" id="RHEA:17989"/>
        <dbReference type="Rhea" id="RHEA-COMP:9863"/>
        <dbReference type="Rhea" id="RHEA-COMP:11604"/>
        <dbReference type="ChEBI" id="CHEBI:15378"/>
        <dbReference type="ChEBI" id="CHEBI:29999"/>
        <dbReference type="ChEBI" id="CHEBI:30616"/>
        <dbReference type="ChEBI" id="CHEBI:83421"/>
        <dbReference type="ChEBI" id="CHEBI:456216"/>
        <dbReference type="EC" id="2.7.11.1"/>
    </reaction>
</comment>
<evidence type="ECO:0000256" key="5">
    <source>
        <dbReference type="ARBA" id="ARBA00022777"/>
    </source>
</evidence>
<name>A0A8I6S5R0_CIMLE</name>
<dbReference type="GO" id="GO:0005737">
    <property type="term" value="C:cytoplasm"/>
    <property type="evidence" value="ECO:0007669"/>
    <property type="project" value="TreeGrafter"/>
</dbReference>
<keyword evidence="13" id="KW-1185">Reference proteome</keyword>
<feature type="compositionally biased region" description="Pro residues" evidence="10">
    <location>
        <begin position="138"/>
        <end position="148"/>
    </location>
</feature>
<dbReference type="InterPro" id="IPR011009">
    <property type="entry name" value="Kinase-like_dom_sf"/>
</dbReference>
<keyword evidence="5" id="KW-0418">Kinase</keyword>
<dbReference type="PANTHER" id="PTHR47634:SF9">
    <property type="entry name" value="PROTEIN KINASE DOMAIN-CONTAINING PROTEIN-RELATED"/>
    <property type="match status" value="1"/>
</dbReference>
<dbReference type="EnsemblMetazoa" id="XM_014403976.2">
    <property type="protein sequence ID" value="XP_014259462.1"/>
    <property type="gene ID" value="LOC106672486"/>
</dbReference>
<dbReference type="Proteomes" id="UP000494040">
    <property type="component" value="Unassembled WGS sequence"/>
</dbReference>
<dbReference type="InterPro" id="IPR008271">
    <property type="entry name" value="Ser/Thr_kinase_AS"/>
</dbReference>
<dbReference type="EC" id="2.7.11.1" evidence="1"/>
<evidence type="ECO:0000256" key="10">
    <source>
        <dbReference type="SAM" id="MobiDB-lite"/>
    </source>
</evidence>
<evidence type="ECO:0000259" key="11">
    <source>
        <dbReference type="PROSITE" id="PS50011"/>
    </source>
</evidence>
<evidence type="ECO:0000313" key="12">
    <source>
        <dbReference type="EnsemblMetazoa" id="XP_014259462.1"/>
    </source>
</evidence>
<dbReference type="KEGG" id="clec:106672486"/>
<dbReference type="PANTHER" id="PTHR47634">
    <property type="entry name" value="PROTEIN KINASE DOMAIN-CONTAINING PROTEIN-RELATED"/>
    <property type="match status" value="1"/>
</dbReference>
<dbReference type="GO" id="GO:0000245">
    <property type="term" value="P:spliceosomal complex assembly"/>
    <property type="evidence" value="ECO:0007669"/>
    <property type="project" value="TreeGrafter"/>
</dbReference>
<keyword evidence="6 9" id="KW-0067">ATP-binding</keyword>
<dbReference type="PROSITE" id="PS00107">
    <property type="entry name" value="PROTEIN_KINASE_ATP"/>
    <property type="match status" value="1"/>
</dbReference>
<feature type="binding site" evidence="9">
    <location>
        <position position="255"/>
    </location>
    <ligand>
        <name>ATP</name>
        <dbReference type="ChEBI" id="CHEBI:30616"/>
    </ligand>
</feature>
<dbReference type="OrthoDB" id="2649at2759"/>